<organism evidence="2 3">
    <name type="scientific">Haloterrigena salina JCM 13891</name>
    <dbReference type="NCBI Taxonomy" id="1227488"/>
    <lineage>
        <taxon>Archaea</taxon>
        <taxon>Methanobacteriati</taxon>
        <taxon>Methanobacteriota</taxon>
        <taxon>Stenosarchaea group</taxon>
        <taxon>Halobacteria</taxon>
        <taxon>Halobacteriales</taxon>
        <taxon>Natrialbaceae</taxon>
        <taxon>Haloterrigena</taxon>
    </lineage>
</organism>
<evidence type="ECO:0000313" key="3">
    <source>
        <dbReference type="Proteomes" id="UP000011657"/>
    </source>
</evidence>
<proteinExistence type="predicted"/>
<feature type="compositionally biased region" description="Basic and acidic residues" evidence="1">
    <location>
        <begin position="1"/>
        <end position="13"/>
    </location>
</feature>
<dbReference type="Proteomes" id="UP000011657">
    <property type="component" value="Unassembled WGS sequence"/>
</dbReference>
<dbReference type="EMBL" id="AOIS01000011">
    <property type="protein sequence ID" value="ELZ23313.1"/>
    <property type="molecule type" value="Genomic_DNA"/>
</dbReference>
<protein>
    <submittedName>
        <fullName evidence="2">Uncharacterized protein</fullName>
    </submittedName>
</protein>
<comment type="caution">
    <text evidence="2">The sequence shown here is derived from an EMBL/GenBank/DDBJ whole genome shotgun (WGS) entry which is preliminary data.</text>
</comment>
<evidence type="ECO:0000256" key="1">
    <source>
        <dbReference type="SAM" id="MobiDB-lite"/>
    </source>
</evidence>
<name>M0CKZ0_9EURY</name>
<sequence>MSPADEDRNRLDTEQFGDDQPVTVPDGVQQRAVPADPDRNLLESGVERSISVAGSDSPPRI</sequence>
<gene>
    <name evidence="2" type="ORF">C477_02159</name>
</gene>
<keyword evidence="3" id="KW-1185">Reference proteome</keyword>
<evidence type="ECO:0000313" key="2">
    <source>
        <dbReference type="EMBL" id="ELZ23313.1"/>
    </source>
</evidence>
<dbReference type="AlphaFoldDB" id="M0CKZ0"/>
<reference evidence="2 3" key="1">
    <citation type="journal article" date="2014" name="PLoS Genet.">
        <title>Phylogenetically driven sequencing of extremely halophilic archaea reveals strategies for static and dynamic osmo-response.</title>
        <authorList>
            <person name="Becker E.A."/>
            <person name="Seitzer P.M."/>
            <person name="Tritt A."/>
            <person name="Larsen D."/>
            <person name="Krusor M."/>
            <person name="Yao A.I."/>
            <person name="Wu D."/>
            <person name="Madern D."/>
            <person name="Eisen J.A."/>
            <person name="Darling A.E."/>
            <person name="Facciotti M.T."/>
        </authorList>
    </citation>
    <scope>NUCLEOTIDE SEQUENCE [LARGE SCALE GENOMIC DNA]</scope>
    <source>
        <strain evidence="2 3">JCM 13891</strain>
    </source>
</reference>
<accession>M0CKZ0</accession>
<feature type="region of interest" description="Disordered" evidence="1">
    <location>
        <begin position="1"/>
        <end position="61"/>
    </location>
</feature>